<keyword evidence="2" id="KW-1185">Reference proteome</keyword>
<protein>
    <submittedName>
        <fullName evidence="1">Uncharacterized protein</fullName>
    </submittedName>
</protein>
<dbReference type="KEGG" id="mlr:MELLADRAFT_58552"/>
<dbReference type="HOGENOM" id="CLU_1586848_0_0_1"/>
<sequence>MLKNPVTTTLLYLDHKYGGRDYKNNTTHINEINPNNPTTTTHNNHNNNNCNNSNCCGCYLENNCQNDPTCHPPQLVLLKGPRLKTLNQSSDGADLDNHHTVMGQKSCSVNIYHQISIYGICLTWSIKSTTQDNNPQGFDTSDGQGLGNHVQVYCYCEKKNLQSYKHNF</sequence>
<evidence type="ECO:0000313" key="2">
    <source>
        <dbReference type="Proteomes" id="UP000001072"/>
    </source>
</evidence>
<dbReference type="STRING" id="747676.F4R3X9"/>
<dbReference type="InParanoid" id="F4R3X9"/>
<name>F4R3X9_MELLP</name>
<dbReference type="EMBL" id="GL883090">
    <property type="protein sequence ID" value="EGG13085.1"/>
    <property type="molecule type" value="Genomic_DNA"/>
</dbReference>
<gene>
    <name evidence="1" type="ORF">MELLADRAFT_58552</name>
</gene>
<dbReference type="AlphaFoldDB" id="F4R3X9"/>
<evidence type="ECO:0000313" key="1">
    <source>
        <dbReference type="EMBL" id="EGG13085.1"/>
    </source>
</evidence>
<dbReference type="RefSeq" id="XP_007404023.1">
    <property type="nucleotide sequence ID" value="XM_007403961.1"/>
</dbReference>
<dbReference type="Proteomes" id="UP000001072">
    <property type="component" value="Unassembled WGS sequence"/>
</dbReference>
<accession>F4R3X9</accession>
<dbReference type="VEuPathDB" id="FungiDB:MELLADRAFT_58552"/>
<reference evidence="2" key="1">
    <citation type="journal article" date="2011" name="Proc. Natl. Acad. Sci. U.S.A.">
        <title>Obligate biotrophy features unraveled by the genomic analysis of rust fungi.</title>
        <authorList>
            <person name="Duplessis S."/>
            <person name="Cuomo C.A."/>
            <person name="Lin Y.-C."/>
            <person name="Aerts A."/>
            <person name="Tisserant E."/>
            <person name="Veneault-Fourrey C."/>
            <person name="Joly D.L."/>
            <person name="Hacquard S."/>
            <person name="Amselem J."/>
            <person name="Cantarel B.L."/>
            <person name="Chiu R."/>
            <person name="Coutinho P.M."/>
            <person name="Feau N."/>
            <person name="Field M."/>
            <person name="Frey P."/>
            <person name="Gelhaye E."/>
            <person name="Goldberg J."/>
            <person name="Grabherr M.G."/>
            <person name="Kodira C.D."/>
            <person name="Kohler A."/>
            <person name="Kuees U."/>
            <person name="Lindquist E.A."/>
            <person name="Lucas S.M."/>
            <person name="Mago R."/>
            <person name="Mauceli E."/>
            <person name="Morin E."/>
            <person name="Murat C."/>
            <person name="Pangilinan J.L."/>
            <person name="Park R."/>
            <person name="Pearson M."/>
            <person name="Quesneville H."/>
            <person name="Rouhier N."/>
            <person name="Sakthikumar S."/>
            <person name="Salamov A.A."/>
            <person name="Schmutz J."/>
            <person name="Selles B."/>
            <person name="Shapiro H."/>
            <person name="Tanguay P."/>
            <person name="Tuskan G.A."/>
            <person name="Henrissat B."/>
            <person name="Van de Peer Y."/>
            <person name="Rouze P."/>
            <person name="Ellis J.G."/>
            <person name="Dodds P.N."/>
            <person name="Schein J.E."/>
            <person name="Zhong S."/>
            <person name="Hamelin R.C."/>
            <person name="Grigoriev I.V."/>
            <person name="Szabo L.J."/>
            <person name="Martin F."/>
        </authorList>
    </citation>
    <scope>NUCLEOTIDE SEQUENCE [LARGE SCALE GENOMIC DNA]</scope>
    <source>
        <strain evidence="2">98AG31 / pathotype 3-4-7</strain>
    </source>
</reference>
<proteinExistence type="predicted"/>
<organism evidence="2">
    <name type="scientific">Melampsora larici-populina (strain 98AG31 / pathotype 3-4-7)</name>
    <name type="common">Poplar leaf rust fungus</name>
    <dbReference type="NCBI Taxonomy" id="747676"/>
    <lineage>
        <taxon>Eukaryota</taxon>
        <taxon>Fungi</taxon>
        <taxon>Dikarya</taxon>
        <taxon>Basidiomycota</taxon>
        <taxon>Pucciniomycotina</taxon>
        <taxon>Pucciniomycetes</taxon>
        <taxon>Pucciniales</taxon>
        <taxon>Melampsoraceae</taxon>
        <taxon>Melampsora</taxon>
    </lineage>
</organism>
<dbReference type="GeneID" id="18929200"/>